<proteinExistence type="predicted"/>
<protein>
    <submittedName>
        <fullName evidence="1">Zn-dependent protease</fullName>
    </submittedName>
</protein>
<dbReference type="GO" id="GO:0006508">
    <property type="term" value="P:proteolysis"/>
    <property type="evidence" value="ECO:0007669"/>
    <property type="project" value="UniProtKB-KW"/>
</dbReference>
<accession>A0A5A7RBS9</accession>
<keyword evidence="2" id="KW-1185">Reference proteome</keyword>
<dbReference type="AlphaFoldDB" id="A0A5A7RBS9"/>
<evidence type="ECO:0000313" key="2">
    <source>
        <dbReference type="Proteomes" id="UP000325081"/>
    </source>
</evidence>
<comment type="caution">
    <text evidence="1">The sequence shown here is derived from an EMBL/GenBank/DDBJ whole genome shotgun (WGS) entry which is preliminary data.</text>
</comment>
<name>A0A5A7RBS9_STRAF</name>
<dbReference type="EMBL" id="BKCP01011626">
    <property type="protein sequence ID" value="GER55155.1"/>
    <property type="molecule type" value="Genomic_DNA"/>
</dbReference>
<dbReference type="GO" id="GO:0008233">
    <property type="term" value="F:peptidase activity"/>
    <property type="evidence" value="ECO:0007669"/>
    <property type="project" value="UniProtKB-KW"/>
</dbReference>
<dbReference type="Proteomes" id="UP000325081">
    <property type="component" value="Unassembled WGS sequence"/>
</dbReference>
<sequence length="183" mass="20395">MIGCHVTRRRVVVDSKARVNAAWVSDEVAESGFVGDPQALGRDFEDVTCEVADVADVIIDCTTEGEIKDTTIYSSSPLSPLNPISLQPYPNGLGCLGRARCLSHADFEKNSRPSFSTREITSQEIPWFSTWKNPNSSHAFTTKSHNLGLSRARSITGIPRARAFLLLMGDEEEEDRLRRIRWN</sequence>
<gene>
    <name evidence="1" type="ORF">STAS_32795</name>
</gene>
<organism evidence="1 2">
    <name type="scientific">Striga asiatica</name>
    <name type="common">Asiatic witchweed</name>
    <name type="synonym">Buchnera asiatica</name>
    <dbReference type="NCBI Taxonomy" id="4170"/>
    <lineage>
        <taxon>Eukaryota</taxon>
        <taxon>Viridiplantae</taxon>
        <taxon>Streptophyta</taxon>
        <taxon>Embryophyta</taxon>
        <taxon>Tracheophyta</taxon>
        <taxon>Spermatophyta</taxon>
        <taxon>Magnoliopsida</taxon>
        <taxon>eudicotyledons</taxon>
        <taxon>Gunneridae</taxon>
        <taxon>Pentapetalae</taxon>
        <taxon>asterids</taxon>
        <taxon>lamiids</taxon>
        <taxon>Lamiales</taxon>
        <taxon>Orobanchaceae</taxon>
        <taxon>Buchnereae</taxon>
        <taxon>Striga</taxon>
    </lineage>
</organism>
<keyword evidence="1" id="KW-0645">Protease</keyword>
<keyword evidence="1" id="KW-0378">Hydrolase</keyword>
<reference evidence="2" key="1">
    <citation type="journal article" date="2019" name="Curr. Biol.">
        <title>Genome Sequence of Striga asiatica Provides Insight into the Evolution of Plant Parasitism.</title>
        <authorList>
            <person name="Yoshida S."/>
            <person name="Kim S."/>
            <person name="Wafula E.K."/>
            <person name="Tanskanen J."/>
            <person name="Kim Y.M."/>
            <person name="Honaas L."/>
            <person name="Yang Z."/>
            <person name="Spallek T."/>
            <person name="Conn C.E."/>
            <person name="Ichihashi Y."/>
            <person name="Cheong K."/>
            <person name="Cui S."/>
            <person name="Der J.P."/>
            <person name="Gundlach H."/>
            <person name="Jiao Y."/>
            <person name="Hori C."/>
            <person name="Ishida J.K."/>
            <person name="Kasahara H."/>
            <person name="Kiba T."/>
            <person name="Kim M.S."/>
            <person name="Koo N."/>
            <person name="Laohavisit A."/>
            <person name="Lee Y.H."/>
            <person name="Lumba S."/>
            <person name="McCourt P."/>
            <person name="Mortimer J.C."/>
            <person name="Mutuku J.M."/>
            <person name="Nomura T."/>
            <person name="Sasaki-Sekimoto Y."/>
            <person name="Seto Y."/>
            <person name="Wang Y."/>
            <person name="Wakatake T."/>
            <person name="Sakakibara H."/>
            <person name="Demura T."/>
            <person name="Yamaguchi S."/>
            <person name="Yoneyama K."/>
            <person name="Manabe R.I."/>
            <person name="Nelson D.C."/>
            <person name="Schulman A.H."/>
            <person name="Timko M.P."/>
            <person name="dePamphilis C.W."/>
            <person name="Choi D."/>
            <person name="Shirasu K."/>
        </authorList>
    </citation>
    <scope>NUCLEOTIDE SEQUENCE [LARGE SCALE GENOMIC DNA]</scope>
    <source>
        <strain evidence="2">cv. UVA1</strain>
    </source>
</reference>
<evidence type="ECO:0000313" key="1">
    <source>
        <dbReference type="EMBL" id="GER55155.1"/>
    </source>
</evidence>